<reference evidence="1 4" key="1">
    <citation type="submission" date="2021-06" db="EMBL/GenBank/DDBJ databases">
        <title>Collection of gut derived symbiotic bacterial strains cultured from healthy donors.</title>
        <authorList>
            <person name="Lin H."/>
            <person name="Littmann E."/>
            <person name="Pamer E.G."/>
        </authorList>
    </citation>
    <scope>NUCLEOTIDE SEQUENCE</scope>
    <source>
        <strain evidence="2 4">MSK.21.70</strain>
        <strain evidence="1">MSK.21.82</strain>
    </source>
</reference>
<name>A0AAW4MQ86_9FIRM</name>
<dbReference type="AlphaFoldDB" id="A0AAW4MQ86"/>
<protein>
    <submittedName>
        <fullName evidence="1">Phage tail protein</fullName>
    </submittedName>
</protein>
<evidence type="ECO:0000313" key="2">
    <source>
        <dbReference type="EMBL" id="MBV3392401.1"/>
    </source>
</evidence>
<dbReference type="RefSeq" id="WP_217747273.1">
    <property type="nucleotide sequence ID" value="NZ_JAHOEB010000016.1"/>
</dbReference>
<dbReference type="EMBL" id="JAHOEL010000016">
    <property type="protein sequence ID" value="MBV3392401.1"/>
    <property type="molecule type" value="Genomic_DNA"/>
</dbReference>
<dbReference type="Pfam" id="PF08813">
    <property type="entry name" value="Phage_tail_3"/>
    <property type="match status" value="1"/>
</dbReference>
<comment type="caution">
    <text evidence="1">The sequence shown here is derived from an EMBL/GenBank/DDBJ whole genome shotgun (WGS) entry which is preliminary data.</text>
</comment>
<evidence type="ECO:0000313" key="1">
    <source>
        <dbReference type="EMBL" id="MBV3382308.1"/>
    </source>
</evidence>
<dbReference type="EMBL" id="JAHOEF010000015">
    <property type="protein sequence ID" value="MBV3382308.1"/>
    <property type="molecule type" value="Genomic_DNA"/>
</dbReference>
<dbReference type="Proteomes" id="UP001197492">
    <property type="component" value="Unassembled WGS sequence"/>
</dbReference>
<evidence type="ECO:0000313" key="3">
    <source>
        <dbReference type="Proteomes" id="UP001196408"/>
    </source>
</evidence>
<accession>A0AAW4MQ86</accession>
<dbReference type="Proteomes" id="UP001196408">
    <property type="component" value="Unassembled WGS sequence"/>
</dbReference>
<proteinExistence type="predicted"/>
<organism evidence="1 3">
    <name type="scientific">Catenibacterium mitsuokai</name>
    <dbReference type="NCBI Taxonomy" id="100886"/>
    <lineage>
        <taxon>Bacteria</taxon>
        <taxon>Bacillati</taxon>
        <taxon>Bacillota</taxon>
        <taxon>Erysipelotrichia</taxon>
        <taxon>Erysipelotrichales</taxon>
        <taxon>Coprobacillaceae</taxon>
        <taxon>Catenibacterium</taxon>
    </lineage>
</organism>
<evidence type="ECO:0000313" key="4">
    <source>
        <dbReference type="Proteomes" id="UP001197492"/>
    </source>
</evidence>
<sequence length="141" mass="15219">MLANGAKLSYDKTNKGTSFTDLPGLKKIPNMGIEKEKVENSSLDDAVKVYEFGIGDPGDLEYTFKYDNSKATSSYRLMRELEKTGATAMFKETLKDGTTTTFSGQVTVKRAGGGVNDAIEFTVAIALQSELTITDPTEVAA</sequence>
<keyword evidence="4" id="KW-1185">Reference proteome</keyword>
<gene>
    <name evidence="1" type="ORF">KSV97_03490</name>
    <name evidence="2" type="ORF">KSW06_03845</name>
</gene>
<dbReference type="InterPro" id="IPR014918">
    <property type="entry name" value="Phage_tail_3"/>
</dbReference>